<gene>
    <name evidence="3" type="ORF">GP644_16560</name>
</gene>
<dbReference type="AlphaFoldDB" id="A0A6A4RGL3"/>
<keyword evidence="1" id="KW-0812">Transmembrane</keyword>
<dbReference type="Proteomes" id="UP000441586">
    <property type="component" value="Unassembled WGS sequence"/>
</dbReference>
<protein>
    <submittedName>
        <fullName evidence="3">DUF2892 domain-containing protein</fullName>
    </submittedName>
</protein>
<reference evidence="3 4" key="1">
    <citation type="submission" date="2019-12" db="EMBL/GenBank/DDBJ databases">
        <authorList>
            <person name="Zhang Y.-J."/>
        </authorList>
    </citation>
    <scope>NUCLEOTIDE SEQUENCE [LARGE SCALE GENOMIC DNA]</scope>
    <source>
        <strain evidence="3 4">H18S-6</strain>
    </source>
</reference>
<sequence length="65" mass="7115">MPRNEGSLDRALRVILGFVLLSLIFIGPQTMWGLVGIIPLATGLMGFCPLYRIIGLNTCPLKKQS</sequence>
<name>A0A6A4RGL3_9RHOB</name>
<dbReference type="InterPro" id="IPR021309">
    <property type="entry name" value="YgaP-like_TM"/>
</dbReference>
<evidence type="ECO:0000256" key="1">
    <source>
        <dbReference type="SAM" id="Phobius"/>
    </source>
</evidence>
<feature type="transmembrane region" description="Helical" evidence="1">
    <location>
        <begin position="34"/>
        <end position="54"/>
    </location>
</feature>
<accession>A0A6A4RGL3</accession>
<dbReference type="RefSeq" id="WP_158980480.1">
    <property type="nucleotide sequence ID" value="NZ_WSFO01000010.1"/>
</dbReference>
<organism evidence="3 4">
    <name type="scientific">Parasedimentitalea maritima</name>
    <dbReference type="NCBI Taxonomy" id="2578117"/>
    <lineage>
        <taxon>Bacteria</taxon>
        <taxon>Pseudomonadati</taxon>
        <taxon>Pseudomonadota</taxon>
        <taxon>Alphaproteobacteria</taxon>
        <taxon>Rhodobacterales</taxon>
        <taxon>Paracoccaceae</taxon>
        <taxon>Parasedimentitalea</taxon>
    </lineage>
</organism>
<comment type="caution">
    <text evidence="3">The sequence shown here is derived from an EMBL/GenBank/DDBJ whole genome shotgun (WGS) entry which is preliminary data.</text>
</comment>
<feature type="domain" description="Inner membrane protein YgaP-like transmembrane" evidence="2">
    <location>
        <begin position="1"/>
        <end position="61"/>
    </location>
</feature>
<evidence type="ECO:0000259" key="2">
    <source>
        <dbReference type="Pfam" id="PF11127"/>
    </source>
</evidence>
<keyword evidence="1" id="KW-0472">Membrane</keyword>
<keyword evidence="1" id="KW-1133">Transmembrane helix</keyword>
<dbReference type="EMBL" id="WSFO01000010">
    <property type="protein sequence ID" value="KAE9628244.1"/>
    <property type="molecule type" value="Genomic_DNA"/>
</dbReference>
<feature type="transmembrane region" description="Helical" evidence="1">
    <location>
        <begin position="12"/>
        <end position="28"/>
    </location>
</feature>
<proteinExistence type="predicted"/>
<evidence type="ECO:0000313" key="3">
    <source>
        <dbReference type="EMBL" id="KAE9628244.1"/>
    </source>
</evidence>
<evidence type="ECO:0000313" key="4">
    <source>
        <dbReference type="Proteomes" id="UP000441586"/>
    </source>
</evidence>
<dbReference type="Pfam" id="PF11127">
    <property type="entry name" value="YgaP-like_TM"/>
    <property type="match status" value="1"/>
</dbReference>